<proteinExistence type="predicted"/>
<sequence>MMGGVATKPARRRTAGWIPDQHGAWAMLAVPLVVGVVLSGFAWTHLLLALTWFLGYFAFFAIGRWVKSHLKSRFLPPARAYTLAVLPLGVALVALVPALAWWVPVYLPLVAVSLWCSYRRKDRSVLNDGVTILAACLMIPVSFVVADVGRVAEPPYLLGAGQVWAIFAVVLAYFLGTVPYVKSMIRRRGEPAYRRASVFFHVGVGVVACTALALAGLAVWPAAVVLLVAAVRADVVPRFTTASPAQLGVGELAMSLAVTVVAIWLPAAPML</sequence>
<organism evidence="2 3">
    <name type="scientific">Paraoerskovia marina</name>
    <dbReference type="NCBI Taxonomy" id="545619"/>
    <lineage>
        <taxon>Bacteria</taxon>
        <taxon>Bacillati</taxon>
        <taxon>Actinomycetota</taxon>
        <taxon>Actinomycetes</taxon>
        <taxon>Micrococcales</taxon>
        <taxon>Cellulomonadaceae</taxon>
        <taxon>Paraoerskovia</taxon>
    </lineage>
</organism>
<dbReference type="Proteomes" id="UP000185663">
    <property type="component" value="Chromosome I"/>
</dbReference>
<evidence type="ECO:0000313" key="2">
    <source>
        <dbReference type="EMBL" id="SDS88232.1"/>
    </source>
</evidence>
<dbReference type="InterPro" id="IPR025576">
    <property type="entry name" value="YwiC"/>
</dbReference>
<dbReference type="OrthoDB" id="2380563at2"/>
<feature type="transmembrane region" description="Helical" evidence="1">
    <location>
        <begin position="78"/>
        <end position="95"/>
    </location>
</feature>
<evidence type="ECO:0000256" key="1">
    <source>
        <dbReference type="SAM" id="Phobius"/>
    </source>
</evidence>
<keyword evidence="3" id="KW-1185">Reference proteome</keyword>
<gene>
    <name evidence="2" type="ORF">SAMN04489860_2612</name>
</gene>
<feature type="transmembrane region" description="Helical" evidence="1">
    <location>
        <begin position="49"/>
        <end position="66"/>
    </location>
</feature>
<name>A0A1H1VU00_9CELL</name>
<feature type="transmembrane region" description="Helical" evidence="1">
    <location>
        <begin position="161"/>
        <end position="181"/>
    </location>
</feature>
<feature type="transmembrane region" description="Helical" evidence="1">
    <location>
        <begin position="249"/>
        <end position="267"/>
    </location>
</feature>
<protein>
    <submittedName>
        <fullName evidence="2">YwiC-like protein</fullName>
    </submittedName>
</protein>
<feature type="transmembrane region" description="Helical" evidence="1">
    <location>
        <begin position="130"/>
        <end position="149"/>
    </location>
</feature>
<dbReference type="STRING" id="545619.SAMN04489860_2612"/>
<reference evidence="3" key="1">
    <citation type="submission" date="2016-10" db="EMBL/GenBank/DDBJ databases">
        <authorList>
            <person name="Varghese N."/>
            <person name="Submissions S."/>
        </authorList>
    </citation>
    <scope>NUCLEOTIDE SEQUENCE [LARGE SCALE GENOMIC DNA]</scope>
    <source>
        <strain evidence="3">DSM 22126</strain>
    </source>
</reference>
<feature type="transmembrane region" description="Helical" evidence="1">
    <location>
        <begin position="202"/>
        <end position="229"/>
    </location>
</feature>
<dbReference type="EMBL" id="LT629776">
    <property type="protein sequence ID" value="SDS88232.1"/>
    <property type="molecule type" value="Genomic_DNA"/>
</dbReference>
<accession>A0A1H1VU00</accession>
<dbReference type="eggNOG" id="ENOG502ZBRV">
    <property type="taxonomic scope" value="Bacteria"/>
</dbReference>
<dbReference type="Pfam" id="PF14256">
    <property type="entry name" value="YwiC"/>
    <property type="match status" value="1"/>
</dbReference>
<keyword evidence="1" id="KW-1133">Transmembrane helix</keyword>
<feature type="transmembrane region" description="Helical" evidence="1">
    <location>
        <begin position="21"/>
        <end position="43"/>
    </location>
</feature>
<keyword evidence="1" id="KW-0472">Membrane</keyword>
<keyword evidence="1" id="KW-0812">Transmembrane</keyword>
<dbReference type="AlphaFoldDB" id="A0A1H1VU00"/>
<evidence type="ECO:0000313" key="3">
    <source>
        <dbReference type="Proteomes" id="UP000185663"/>
    </source>
</evidence>